<dbReference type="GO" id="GO:0016226">
    <property type="term" value="P:iron-sulfur cluster assembly"/>
    <property type="evidence" value="ECO:0007669"/>
    <property type="project" value="TreeGrafter"/>
</dbReference>
<name>A0A3T0S2W0_9ACTN</name>
<dbReference type="SUPFAM" id="SSF103025">
    <property type="entry name" value="Folate-binding domain"/>
    <property type="match status" value="1"/>
</dbReference>
<dbReference type="NCBIfam" id="TIGR03317">
    <property type="entry name" value="ygfZ_signature"/>
    <property type="match status" value="1"/>
</dbReference>
<dbReference type="InterPro" id="IPR027266">
    <property type="entry name" value="TrmE/GcvT-like"/>
</dbReference>
<protein>
    <submittedName>
        <fullName evidence="3">Folate-binding protein</fullName>
    </submittedName>
</protein>
<evidence type="ECO:0000313" key="3">
    <source>
        <dbReference type="EMBL" id="AZZ40651.1"/>
    </source>
</evidence>
<dbReference type="KEGG" id="aji:C0Z10_02350"/>
<dbReference type="EMBL" id="CP025570">
    <property type="protein sequence ID" value="AZZ40651.1"/>
    <property type="molecule type" value="Genomic_DNA"/>
</dbReference>
<feature type="domain" description="CAF17 C-terminal" evidence="2">
    <location>
        <begin position="239"/>
        <end position="302"/>
    </location>
</feature>
<evidence type="ECO:0000259" key="2">
    <source>
        <dbReference type="Pfam" id="PF25455"/>
    </source>
</evidence>
<sequence>MMSAVMLAEGPDAGLVSHLDNPNLEQRRMADGSGWLLLANREVFSVTGPDRLGWLHSITSQFLEGLEPGRTVTGLVLSPTGHVEHVFHGVDDGTTFWAWTEPGRGQGLVDWLDSMRFMMRVEVALRPDLQVLWLASRTAAPRTLTDALVSLDSEVAEGRELLVPADRLDEITGSLDAAQVGVRAWEALRIAAGLPRIGLDTDERTIPNEIGLYGTHLEKGCYRGQETVARVHTLGRPPRRLTLLCLDGSDADLPAPGSEVTLAGRRVGTLGTVAMHHEAGPIGLALLRRATPGDAVVEVDGHSASQELLVDPEVGLHVRPIL</sequence>
<dbReference type="InterPro" id="IPR017703">
    <property type="entry name" value="YgfZ/GCV_T_CS"/>
</dbReference>
<dbReference type="PANTHER" id="PTHR22602:SF0">
    <property type="entry name" value="TRANSFERASE CAF17, MITOCHONDRIAL-RELATED"/>
    <property type="match status" value="1"/>
</dbReference>
<dbReference type="Gene3D" id="3.30.1360.120">
    <property type="entry name" value="Probable tRNA modification gtpase trme, domain 1"/>
    <property type="match status" value="1"/>
</dbReference>
<dbReference type="PANTHER" id="PTHR22602">
    <property type="entry name" value="TRANSFERASE CAF17, MITOCHONDRIAL-RELATED"/>
    <property type="match status" value="1"/>
</dbReference>
<gene>
    <name evidence="3" type="ORF">C0Z10_02350</name>
</gene>
<evidence type="ECO:0000313" key="4">
    <source>
        <dbReference type="Proteomes" id="UP000285875"/>
    </source>
</evidence>
<reference evidence="4" key="1">
    <citation type="submission" date="2017-12" db="EMBL/GenBank/DDBJ databases">
        <title>Whole genome sequencing of Acidipropionibacterium jensenii strains JS279 and JS280.</title>
        <authorList>
            <person name="Deptula P."/>
            <person name="Laine P."/>
            <person name="Smolander O.-P."/>
            <person name="Paulin L."/>
            <person name="Auvinen P."/>
            <person name="Varmanen P."/>
        </authorList>
    </citation>
    <scope>NUCLEOTIDE SEQUENCE [LARGE SCALE GENOMIC DNA]</scope>
    <source>
        <strain evidence="4">JS280</strain>
    </source>
</reference>
<dbReference type="InterPro" id="IPR057460">
    <property type="entry name" value="CAF17_C"/>
</dbReference>
<dbReference type="RefSeq" id="WP_097799775.1">
    <property type="nucleotide sequence ID" value="NZ_CP025570.1"/>
</dbReference>
<evidence type="ECO:0000256" key="1">
    <source>
        <dbReference type="ARBA" id="ARBA00022946"/>
    </source>
</evidence>
<organism evidence="3 4">
    <name type="scientific">Acidipropionibacterium jensenii</name>
    <dbReference type="NCBI Taxonomy" id="1749"/>
    <lineage>
        <taxon>Bacteria</taxon>
        <taxon>Bacillati</taxon>
        <taxon>Actinomycetota</taxon>
        <taxon>Actinomycetes</taxon>
        <taxon>Propionibacteriales</taxon>
        <taxon>Propionibacteriaceae</taxon>
        <taxon>Acidipropionibacterium</taxon>
    </lineage>
</organism>
<accession>A0A3T0S2W0</accession>
<dbReference type="Proteomes" id="UP000285875">
    <property type="component" value="Chromosome"/>
</dbReference>
<dbReference type="AlphaFoldDB" id="A0A3T0S2W0"/>
<dbReference type="Pfam" id="PF25455">
    <property type="entry name" value="Beta-barrel_CAF17_C"/>
    <property type="match status" value="1"/>
</dbReference>
<proteinExistence type="predicted"/>
<keyword evidence="1" id="KW-0809">Transit peptide</keyword>
<dbReference type="InterPro" id="IPR045179">
    <property type="entry name" value="YgfZ/GcvT"/>
</dbReference>